<sequence length="706" mass="80678">MRTEIRDFCSTLSQTLKPFQESVDKALPEIHRAAEPFDLGDLLNGLKADREEMKKIIEQIENEEAYLLIFGPLKSGKSTLMNAISGSYVSEVSSLPAYPCLVYVRHTETPQYSLRRYDGTTTSFPDNSTLQQVVRDAHTDLARAIKETEDRGETFDPEAHFKQAIRRVDIGLTATELDQGAAVLVDTPGLFAKMKFGYDRMTRDFRDRAACAIFVVKADNLYLEPVFDEFNDLLSNFSRIFLVVNTDHSKKDLEPDGRLRPSLESTDPDRVIETFRSLAVNTTIRHAFEEGRLQVYPIDLLHSAQKVLSKDSLSSEEIDGGPGHERFQALNDDLEEYLNGSGYVREFKTDTFRRVDRMQGGLENHLGPRAVDQFQILKQNVENRVQAANDQVAAVDILREIDWNESFAEAMQEHEQVLKSDSERYLKRLTTRVSDVIDGWFESDESLLQLEKDRLEPLLEREASTMMDESRQRMRSLLSEPNAGAKFSPDEVSALMSLKIDLNRRLLSEMEAAESPGGTPPASVKIPPEEIPVNRAFLDYLLLRTRKRVRKALFGNLETPSKPLAPEQKEKRLGDDSRQFLSDYLKEQMISNLVDHPRQAGLEYLKSFVGRFQAMLEELLDDHREKALEELEAARRAQRQHEIIEKNCTRLRNDFESLRKKLDSIRNEFAPAPLEIEADEEEGSSEEKEEAVSEDESDNETEEKES</sequence>
<dbReference type="Pfam" id="PF00350">
    <property type="entry name" value="Dynamin_N"/>
    <property type="match status" value="1"/>
</dbReference>
<feature type="compositionally biased region" description="Acidic residues" evidence="1">
    <location>
        <begin position="676"/>
        <end position="706"/>
    </location>
</feature>
<evidence type="ECO:0000313" key="3">
    <source>
        <dbReference type="EMBL" id="MBC2604282.1"/>
    </source>
</evidence>
<comment type="caution">
    <text evidence="3">The sequence shown here is derived from an EMBL/GenBank/DDBJ whole genome shotgun (WGS) entry which is preliminary data.</text>
</comment>
<feature type="region of interest" description="Disordered" evidence="1">
    <location>
        <begin position="669"/>
        <end position="706"/>
    </location>
</feature>
<reference evidence="3 4" key="1">
    <citation type="submission" date="2020-07" db="EMBL/GenBank/DDBJ databases">
        <authorList>
            <person name="Feng X."/>
        </authorList>
    </citation>
    <scope>NUCLEOTIDE SEQUENCE [LARGE SCALE GENOMIC DNA]</scope>
    <source>
        <strain evidence="3 4">JCM14086</strain>
    </source>
</reference>
<proteinExistence type="predicted"/>
<evidence type="ECO:0000256" key="1">
    <source>
        <dbReference type="SAM" id="MobiDB-lite"/>
    </source>
</evidence>
<dbReference type="RefSeq" id="WP_185694896.1">
    <property type="nucleotide sequence ID" value="NZ_JACHVA010000141.1"/>
</dbReference>
<name>A0A7X1E803_9BACT</name>
<dbReference type="SUPFAM" id="SSF52540">
    <property type="entry name" value="P-loop containing nucleoside triphosphate hydrolases"/>
    <property type="match status" value="1"/>
</dbReference>
<dbReference type="Gene3D" id="3.40.50.300">
    <property type="entry name" value="P-loop containing nucleotide triphosphate hydrolases"/>
    <property type="match status" value="1"/>
</dbReference>
<dbReference type="InterPro" id="IPR045063">
    <property type="entry name" value="Dynamin_N"/>
</dbReference>
<evidence type="ECO:0000259" key="2">
    <source>
        <dbReference type="Pfam" id="PF00350"/>
    </source>
</evidence>
<organism evidence="3 4">
    <name type="scientific">Puniceicoccus vermicola</name>
    <dbReference type="NCBI Taxonomy" id="388746"/>
    <lineage>
        <taxon>Bacteria</taxon>
        <taxon>Pseudomonadati</taxon>
        <taxon>Verrucomicrobiota</taxon>
        <taxon>Opitutia</taxon>
        <taxon>Puniceicoccales</taxon>
        <taxon>Puniceicoccaceae</taxon>
        <taxon>Puniceicoccus</taxon>
    </lineage>
</organism>
<accession>A0A7X1E803</accession>
<protein>
    <submittedName>
        <fullName evidence="3">Dynamin family protein</fullName>
    </submittedName>
</protein>
<dbReference type="Proteomes" id="UP000525652">
    <property type="component" value="Unassembled WGS sequence"/>
</dbReference>
<dbReference type="InterPro" id="IPR027417">
    <property type="entry name" value="P-loop_NTPase"/>
</dbReference>
<dbReference type="AlphaFoldDB" id="A0A7X1E803"/>
<gene>
    <name evidence="3" type="ORF">H5P30_21080</name>
</gene>
<feature type="domain" description="Dynamin N-terminal" evidence="2">
    <location>
        <begin position="68"/>
        <end position="246"/>
    </location>
</feature>
<evidence type="ECO:0000313" key="4">
    <source>
        <dbReference type="Proteomes" id="UP000525652"/>
    </source>
</evidence>
<keyword evidence="4" id="KW-1185">Reference proteome</keyword>
<dbReference type="EMBL" id="JACHVA010000141">
    <property type="protein sequence ID" value="MBC2604282.1"/>
    <property type="molecule type" value="Genomic_DNA"/>
</dbReference>